<dbReference type="EMBL" id="JAWIIJ010000001">
    <property type="protein sequence ID" value="MDV2077277.1"/>
    <property type="molecule type" value="Genomic_DNA"/>
</dbReference>
<dbReference type="InterPro" id="IPR012338">
    <property type="entry name" value="Beta-lactam/transpept-like"/>
</dbReference>
<sequence length="510" mass="56009">MSRHVPSPMRTRLRTLRPGRTFRHWCALPLLALSLTQPVTADSIAPQGHWKSQVLDYADRSLTGQQALSVAAVPLNGPGIEQYINADRAMSPGSIMKVVTTFAALEILGPTYHWDTNFYTDGRFQGRTLDGNLYVKFGGDPKLTIERLRTTLSELRGMGLDTITGDLVLDGEVFQLSGGVPAFQDNGNNPYAPFLVEPSAYLTNLNLLHFQVRADERGTQAWGSPNLARVHIDNRVTAVAEGDCPSRRSFAWEPVFADNGQITVRVSGKLPEGCRTTAYFSLLPHEQYSAALIRSLLSDLGIRLQGRDRLAAAPEDARLLLKMTSPDLVSVIRDINKWSSNVMARQLLLTIGSESRQDSDTDDRVAGIRAVYQWLEEKGVNTNGMVIDNGAGLTRHGRISARQGAQILLQAWNSPFAADLMASMPLIAMDGTMARRLRNAGMDGEGRIKTGYLENVRSIAGFTRDASNTTWVVVGMVNDDPAWNGQSVLDRVLYSLHHKPPVGTTLSKAE</sequence>
<accession>A0ABU3VSP2</accession>
<dbReference type="PRINTS" id="PR00922">
    <property type="entry name" value="DADACBPTASE3"/>
</dbReference>
<keyword evidence="4" id="KW-0645">Protease</keyword>
<proteinExistence type="inferred from homology"/>
<dbReference type="PANTHER" id="PTHR30023:SF0">
    <property type="entry name" value="PENICILLIN-SENSITIVE CARBOXYPEPTIDASE A"/>
    <property type="match status" value="1"/>
</dbReference>
<dbReference type="Gene3D" id="3.40.710.10">
    <property type="entry name" value="DD-peptidase/beta-lactamase superfamily"/>
    <property type="match status" value="1"/>
</dbReference>
<protein>
    <submittedName>
        <fullName evidence="4">D-alanyl-D-alanine carboxypeptidase/D-alanyl-D-alanine-endopeptidase</fullName>
        <ecNumber evidence="4">3.4.16.4</ecNumber>
    </submittedName>
</protein>
<dbReference type="GO" id="GO:0009002">
    <property type="term" value="F:serine-type D-Ala-D-Ala carboxypeptidase activity"/>
    <property type="evidence" value="ECO:0007669"/>
    <property type="project" value="UniProtKB-EC"/>
</dbReference>
<keyword evidence="2 4" id="KW-0378">Hydrolase</keyword>
<reference evidence="4 5" key="1">
    <citation type="submission" date="2023-10" db="EMBL/GenBank/DDBJ databases">
        <title>Characteristics and mechanism of a salt-tolerant marine origin heterotrophic nitrifying- aerobic denitrifying bacteria Marinobacter xestospongiae HN1.</title>
        <authorList>
            <person name="Qi R."/>
        </authorList>
    </citation>
    <scope>NUCLEOTIDE SEQUENCE [LARGE SCALE GENOMIC DNA]</scope>
    <source>
        <strain evidence="4 5">HN1</strain>
    </source>
</reference>
<comment type="similarity">
    <text evidence="1">Belongs to the peptidase S13 family.</text>
</comment>
<dbReference type="Pfam" id="PF02113">
    <property type="entry name" value="Peptidase_S13"/>
    <property type="match status" value="1"/>
</dbReference>
<dbReference type="Gene3D" id="3.50.80.20">
    <property type="entry name" value="D-Ala-D-Ala carboxypeptidase C, peptidase S13"/>
    <property type="match status" value="1"/>
</dbReference>
<dbReference type="PANTHER" id="PTHR30023">
    <property type="entry name" value="D-ALANYL-D-ALANINE CARBOXYPEPTIDASE"/>
    <property type="match status" value="1"/>
</dbReference>
<dbReference type="NCBIfam" id="TIGR00666">
    <property type="entry name" value="PBP4"/>
    <property type="match status" value="1"/>
</dbReference>
<name>A0ABU3VSP2_9GAMM</name>
<keyword evidence="5" id="KW-1185">Reference proteome</keyword>
<dbReference type="Proteomes" id="UP001269819">
    <property type="component" value="Unassembled WGS sequence"/>
</dbReference>
<evidence type="ECO:0000256" key="2">
    <source>
        <dbReference type="ARBA" id="ARBA00022801"/>
    </source>
</evidence>
<feature type="chain" id="PRO_5047140615" evidence="3">
    <location>
        <begin position="42"/>
        <end position="510"/>
    </location>
</feature>
<gene>
    <name evidence="4" type="primary">dacB</name>
    <name evidence="4" type="ORF">RYS15_01215</name>
</gene>
<dbReference type="EC" id="3.4.16.4" evidence="4"/>
<dbReference type="RefSeq" id="WP_316972265.1">
    <property type="nucleotide sequence ID" value="NZ_JAWIIJ010000001.1"/>
</dbReference>
<evidence type="ECO:0000313" key="5">
    <source>
        <dbReference type="Proteomes" id="UP001269819"/>
    </source>
</evidence>
<evidence type="ECO:0000256" key="1">
    <source>
        <dbReference type="ARBA" id="ARBA00006096"/>
    </source>
</evidence>
<comment type="caution">
    <text evidence="4">The sequence shown here is derived from an EMBL/GenBank/DDBJ whole genome shotgun (WGS) entry which is preliminary data.</text>
</comment>
<keyword evidence="3" id="KW-0732">Signal</keyword>
<feature type="signal peptide" evidence="3">
    <location>
        <begin position="1"/>
        <end position="41"/>
    </location>
</feature>
<evidence type="ECO:0000313" key="4">
    <source>
        <dbReference type="EMBL" id="MDV2077277.1"/>
    </source>
</evidence>
<evidence type="ECO:0000256" key="3">
    <source>
        <dbReference type="SAM" id="SignalP"/>
    </source>
</evidence>
<dbReference type="SUPFAM" id="SSF56601">
    <property type="entry name" value="beta-lactamase/transpeptidase-like"/>
    <property type="match status" value="1"/>
</dbReference>
<organism evidence="4 5">
    <name type="scientific">Marinobacter xestospongiae</name>
    <dbReference type="NCBI Taxonomy" id="994319"/>
    <lineage>
        <taxon>Bacteria</taxon>
        <taxon>Pseudomonadati</taxon>
        <taxon>Pseudomonadota</taxon>
        <taxon>Gammaproteobacteria</taxon>
        <taxon>Pseudomonadales</taxon>
        <taxon>Marinobacteraceae</taxon>
        <taxon>Marinobacter</taxon>
    </lineage>
</organism>
<keyword evidence="4" id="KW-0121">Carboxypeptidase</keyword>
<dbReference type="InterPro" id="IPR000667">
    <property type="entry name" value="Peptidase_S13"/>
</dbReference>